<proteinExistence type="predicted"/>
<feature type="domain" description="Antitoxin FitA-like ribbon-helix-helix" evidence="1">
    <location>
        <begin position="3"/>
        <end position="38"/>
    </location>
</feature>
<keyword evidence="3" id="KW-1185">Reference proteome</keyword>
<dbReference type="EMBL" id="WNLA01000012">
    <property type="protein sequence ID" value="MTW03975.1"/>
    <property type="molecule type" value="Genomic_DNA"/>
</dbReference>
<protein>
    <submittedName>
        <fullName evidence="2">DNA-binding protein</fullName>
    </submittedName>
</protein>
<keyword evidence="2" id="KW-0238">DNA-binding</keyword>
<organism evidence="2 3">
    <name type="scientific">Pseudoduganella ginsengisoli</name>
    <dbReference type="NCBI Taxonomy" id="1462440"/>
    <lineage>
        <taxon>Bacteria</taxon>
        <taxon>Pseudomonadati</taxon>
        <taxon>Pseudomonadota</taxon>
        <taxon>Betaproteobacteria</taxon>
        <taxon>Burkholderiales</taxon>
        <taxon>Oxalobacteraceae</taxon>
        <taxon>Telluria group</taxon>
        <taxon>Pseudoduganella</taxon>
    </lineage>
</organism>
<reference evidence="2 3" key="1">
    <citation type="submission" date="2019-11" db="EMBL/GenBank/DDBJ databases">
        <title>Type strains purchased from KCTC, JCM and DSMZ.</title>
        <authorList>
            <person name="Lu H."/>
        </authorList>
    </citation>
    <scope>NUCLEOTIDE SEQUENCE [LARGE SCALE GENOMIC DNA]</scope>
    <source>
        <strain evidence="2 3">KCTC 42409</strain>
    </source>
</reference>
<comment type="caution">
    <text evidence="2">The sequence shown here is derived from an EMBL/GenBank/DDBJ whole genome shotgun (WGS) entry which is preliminary data.</text>
</comment>
<evidence type="ECO:0000313" key="3">
    <source>
        <dbReference type="Proteomes" id="UP000484015"/>
    </source>
</evidence>
<sequence length="68" mass="7941">MSQLLVRDIDEELVEALKRVAKAHGRSAEAEHREILRSHLGAYPKKRSFKEVLAEMPYFNDDDLFDVR</sequence>
<dbReference type="AlphaFoldDB" id="A0A6L6Q2Z2"/>
<dbReference type="GO" id="GO:0003677">
    <property type="term" value="F:DNA binding"/>
    <property type="evidence" value="ECO:0007669"/>
    <property type="project" value="UniProtKB-KW"/>
</dbReference>
<evidence type="ECO:0000259" key="1">
    <source>
        <dbReference type="Pfam" id="PF22513"/>
    </source>
</evidence>
<dbReference type="Gene3D" id="1.10.1220.10">
    <property type="entry name" value="Met repressor-like"/>
    <property type="match status" value="1"/>
</dbReference>
<accession>A0A6L6Q2Z2</accession>
<dbReference type="InterPro" id="IPR053853">
    <property type="entry name" value="FitA-like_RHH"/>
</dbReference>
<dbReference type="OrthoDB" id="2389872at2"/>
<evidence type="ECO:0000313" key="2">
    <source>
        <dbReference type="EMBL" id="MTW03975.1"/>
    </source>
</evidence>
<dbReference type="Proteomes" id="UP000484015">
    <property type="component" value="Unassembled WGS sequence"/>
</dbReference>
<gene>
    <name evidence="2" type="ORF">GM668_17995</name>
</gene>
<dbReference type="InterPro" id="IPR013321">
    <property type="entry name" value="Arc_rbn_hlx_hlx"/>
</dbReference>
<name>A0A6L6Q2Z2_9BURK</name>
<dbReference type="RefSeq" id="WP_155440325.1">
    <property type="nucleotide sequence ID" value="NZ_WNLA01000012.1"/>
</dbReference>
<dbReference type="GO" id="GO:0006355">
    <property type="term" value="P:regulation of DNA-templated transcription"/>
    <property type="evidence" value="ECO:0007669"/>
    <property type="project" value="InterPro"/>
</dbReference>
<dbReference type="SUPFAM" id="SSF47598">
    <property type="entry name" value="Ribbon-helix-helix"/>
    <property type="match status" value="1"/>
</dbReference>
<dbReference type="InterPro" id="IPR010985">
    <property type="entry name" value="Ribbon_hlx_hlx"/>
</dbReference>
<dbReference type="Pfam" id="PF22513">
    <property type="entry name" value="FitA-like_RHH"/>
    <property type="match status" value="1"/>
</dbReference>